<dbReference type="Gene3D" id="1.10.600.10">
    <property type="entry name" value="Farnesyl Diphosphate Synthase"/>
    <property type="match status" value="1"/>
</dbReference>
<dbReference type="Pfam" id="PF00494">
    <property type="entry name" value="SQS_PSY"/>
    <property type="match status" value="1"/>
</dbReference>
<dbReference type="InterPro" id="IPR008949">
    <property type="entry name" value="Isoprenoid_synthase_dom_sf"/>
</dbReference>
<dbReference type="EMBL" id="BSET01000001">
    <property type="protein sequence ID" value="GLK01401.1"/>
    <property type="molecule type" value="Genomic_DNA"/>
</dbReference>
<accession>A0A9W6M8M6</accession>
<protein>
    <submittedName>
        <fullName evidence="1">Phytoene synthase</fullName>
    </submittedName>
</protein>
<dbReference type="PANTHER" id="PTHR31480">
    <property type="entry name" value="BIFUNCTIONAL LYCOPENE CYCLASE/PHYTOENE SYNTHASE"/>
    <property type="match status" value="1"/>
</dbReference>
<dbReference type="AlphaFoldDB" id="A0A9W6M8M6"/>
<name>A0A9W6M8M6_9MICO</name>
<evidence type="ECO:0000313" key="2">
    <source>
        <dbReference type="Proteomes" id="UP001142325"/>
    </source>
</evidence>
<keyword evidence="2" id="KW-1185">Reference proteome</keyword>
<organism evidence="1 2">
    <name type="scientific">Microbacterium keratanolyticum</name>
    <dbReference type="NCBI Taxonomy" id="67574"/>
    <lineage>
        <taxon>Bacteria</taxon>
        <taxon>Bacillati</taxon>
        <taxon>Actinomycetota</taxon>
        <taxon>Actinomycetes</taxon>
        <taxon>Micrococcales</taxon>
        <taxon>Microbacteriaceae</taxon>
        <taxon>Microbacterium</taxon>
    </lineage>
</organism>
<dbReference type="GO" id="GO:0016765">
    <property type="term" value="F:transferase activity, transferring alkyl or aryl (other than methyl) groups"/>
    <property type="evidence" value="ECO:0007669"/>
    <property type="project" value="UniProtKB-ARBA"/>
</dbReference>
<dbReference type="SUPFAM" id="SSF48576">
    <property type="entry name" value="Terpenoid synthases"/>
    <property type="match status" value="1"/>
</dbReference>
<dbReference type="SFLD" id="SFLDS00005">
    <property type="entry name" value="Isoprenoid_Synthase_Type_I"/>
    <property type="match status" value="1"/>
</dbReference>
<comment type="caution">
    <text evidence="1">The sequence shown here is derived from an EMBL/GenBank/DDBJ whole genome shotgun (WGS) entry which is preliminary data.</text>
</comment>
<dbReference type="InterPro" id="IPR002060">
    <property type="entry name" value="Squ/phyt_synthse"/>
</dbReference>
<sequence length="286" mass="31082">MSRRLSDSERYDETASAAAAVVIGHYSTSFSLATRMFGPRVRPHVRNVYALVRIADEIVDGPGRGACRDAEALRTLIDALESETLSAVASGFSTDLIVHAFAQTARESGITEGLIRPFFDSMRTDIDVTAHDSTSHDRYVYGSAEVVGLMCLQVFLNAGYHRARTAPAHLTAGARRLGAAFQDINFLRDSAHDRQVLGRDYVGADDPAQREEVLRRIRHDLNAAARVIPDLPPDCRRAVILAHQLFSALARRLETNPTERASVPTSAKAFIAVRALLGGSASEVAA</sequence>
<reference evidence="1" key="1">
    <citation type="journal article" date="2014" name="Int. J. Syst. Evol. Microbiol.">
        <title>Complete genome sequence of Corynebacterium casei LMG S-19264T (=DSM 44701T), isolated from a smear-ripened cheese.</title>
        <authorList>
            <consortium name="US DOE Joint Genome Institute (JGI-PGF)"/>
            <person name="Walter F."/>
            <person name="Albersmeier A."/>
            <person name="Kalinowski J."/>
            <person name="Ruckert C."/>
        </authorList>
    </citation>
    <scope>NUCLEOTIDE SEQUENCE</scope>
    <source>
        <strain evidence="1">VKM Ac-1958</strain>
    </source>
</reference>
<dbReference type="Proteomes" id="UP001142325">
    <property type="component" value="Unassembled WGS sequence"/>
</dbReference>
<proteinExistence type="predicted"/>
<evidence type="ECO:0000313" key="1">
    <source>
        <dbReference type="EMBL" id="GLK01401.1"/>
    </source>
</evidence>
<reference evidence="1" key="2">
    <citation type="submission" date="2023-01" db="EMBL/GenBank/DDBJ databases">
        <authorList>
            <person name="Sun Q."/>
            <person name="Evtushenko L."/>
        </authorList>
    </citation>
    <scope>NUCLEOTIDE SEQUENCE</scope>
    <source>
        <strain evidence="1">VKM Ac-1958</strain>
    </source>
</reference>
<dbReference type="RefSeq" id="WP_204939047.1">
    <property type="nucleotide sequence ID" value="NZ_BAAAUM010000001.1"/>
</dbReference>
<gene>
    <name evidence="1" type="ORF">GCM10017596_11160</name>
</gene>
<dbReference type="SFLD" id="SFLDG01018">
    <property type="entry name" value="Squalene/Phytoene_Synthase_Lik"/>
    <property type="match status" value="1"/>
</dbReference>